<dbReference type="RefSeq" id="WP_190476784.1">
    <property type="nucleotide sequence ID" value="NZ_JACOFT010000001.1"/>
</dbReference>
<dbReference type="EMBL" id="JACOFT010000001">
    <property type="protein sequence ID" value="MBC3810062.1"/>
    <property type="molecule type" value="Genomic_DNA"/>
</dbReference>
<evidence type="ECO:0000256" key="1">
    <source>
        <dbReference type="SAM" id="SignalP"/>
    </source>
</evidence>
<sequence>MLLRLNDHLRRLALTLVLALLALLIVPTVHAAEAEVTSARIEASDEGYRLAASFSFELSHALTDAIAKEIPISFTTEVELTRPRWYWFDEKTIRAVQTVRIGYNPWTRQYTATINQGLQQNFATLEDALALVLRPRRWIVADKGTLTAGAVYNVAVKLKLDLSYLPKTFLITSLNNSDWRFSSDWKRFTFKAEDK</sequence>
<gene>
    <name evidence="2" type="ORF">H8K26_01295</name>
</gene>
<evidence type="ECO:0000313" key="2">
    <source>
        <dbReference type="EMBL" id="MBC3810062.1"/>
    </source>
</evidence>
<dbReference type="Proteomes" id="UP000637632">
    <property type="component" value="Unassembled WGS sequence"/>
</dbReference>
<name>A0ABR6XB10_9BURK</name>
<comment type="caution">
    <text evidence="2">The sequence shown here is derived from an EMBL/GenBank/DDBJ whole genome shotgun (WGS) entry which is preliminary data.</text>
</comment>
<organism evidence="2 3">
    <name type="scientific">Undibacterium aquatile</name>
    <dbReference type="NCBI Taxonomy" id="1537398"/>
    <lineage>
        <taxon>Bacteria</taxon>
        <taxon>Pseudomonadati</taxon>
        <taxon>Pseudomonadota</taxon>
        <taxon>Betaproteobacteria</taxon>
        <taxon>Burkholderiales</taxon>
        <taxon>Oxalobacteraceae</taxon>
        <taxon>Undibacterium</taxon>
    </lineage>
</organism>
<feature type="chain" id="PRO_5046343765" evidence="1">
    <location>
        <begin position="32"/>
        <end position="195"/>
    </location>
</feature>
<proteinExistence type="predicted"/>
<protein>
    <submittedName>
        <fullName evidence="2">DUF4390 domain-containing protein</fullName>
    </submittedName>
</protein>
<keyword evidence="3" id="KW-1185">Reference proteome</keyword>
<evidence type="ECO:0000313" key="3">
    <source>
        <dbReference type="Proteomes" id="UP000637632"/>
    </source>
</evidence>
<accession>A0ABR6XB10</accession>
<reference evidence="2 3" key="1">
    <citation type="submission" date="2020-08" db="EMBL/GenBank/DDBJ databases">
        <title>Novel species isolated from subtropical streams in China.</title>
        <authorList>
            <person name="Lu H."/>
        </authorList>
    </citation>
    <scope>NUCLEOTIDE SEQUENCE [LARGE SCALE GENOMIC DNA]</scope>
    <source>
        <strain evidence="2 3">CCTCC AB 2015119</strain>
    </source>
</reference>
<dbReference type="Pfam" id="PF14334">
    <property type="entry name" value="DUF4390"/>
    <property type="match status" value="1"/>
</dbReference>
<feature type="signal peptide" evidence="1">
    <location>
        <begin position="1"/>
        <end position="31"/>
    </location>
</feature>
<dbReference type="InterPro" id="IPR025500">
    <property type="entry name" value="DUF4390"/>
</dbReference>
<keyword evidence="1" id="KW-0732">Signal</keyword>